<keyword evidence="1" id="KW-0732">Signal</keyword>
<dbReference type="GO" id="GO:0046688">
    <property type="term" value="P:response to copper ion"/>
    <property type="evidence" value="ECO:0007669"/>
    <property type="project" value="InterPro"/>
</dbReference>
<evidence type="ECO:0000256" key="1">
    <source>
        <dbReference type="ARBA" id="ARBA00022729"/>
    </source>
</evidence>
<dbReference type="GO" id="GO:0042597">
    <property type="term" value="C:periplasmic space"/>
    <property type="evidence" value="ECO:0007669"/>
    <property type="project" value="InterPro"/>
</dbReference>
<proteinExistence type="predicted"/>
<evidence type="ECO:0000313" key="4">
    <source>
        <dbReference type="EMBL" id="SUZ80564.1"/>
    </source>
</evidence>
<dbReference type="InterPro" id="IPR014756">
    <property type="entry name" value="Ig_E-set"/>
</dbReference>
<accession>A0A381QNP5</accession>
<evidence type="ECO:0000256" key="2">
    <source>
        <dbReference type="ARBA" id="ARBA00023008"/>
    </source>
</evidence>
<dbReference type="SUPFAM" id="SSF81296">
    <property type="entry name" value="E set domains"/>
    <property type="match status" value="1"/>
</dbReference>
<sequence length="127" mass="14124">MRIQNKLLLMFVVAILGTLFLVNLVAAEKILHLKLDSSIPKADETLKASPEKIVLEFSQRPELTVAKIDIQDGKLGKVMRSEEDETILWAAIEESLPAGKHTVKWVTSSSDGHPVRGEFSFAVSVRR</sequence>
<dbReference type="AlphaFoldDB" id="A0A381QNP5"/>
<gene>
    <name evidence="4" type="ORF">METZ01_LOCUS33418</name>
</gene>
<dbReference type="GO" id="GO:0005507">
    <property type="term" value="F:copper ion binding"/>
    <property type="evidence" value="ECO:0007669"/>
    <property type="project" value="InterPro"/>
</dbReference>
<dbReference type="EMBL" id="UINC01001431">
    <property type="protein sequence ID" value="SUZ80564.1"/>
    <property type="molecule type" value="Genomic_DNA"/>
</dbReference>
<feature type="domain" description="CopC" evidence="3">
    <location>
        <begin position="32"/>
        <end position="123"/>
    </location>
</feature>
<evidence type="ECO:0000259" key="3">
    <source>
        <dbReference type="Pfam" id="PF04234"/>
    </source>
</evidence>
<name>A0A381QNP5_9ZZZZ</name>
<dbReference type="Pfam" id="PF04234">
    <property type="entry name" value="CopC"/>
    <property type="match status" value="1"/>
</dbReference>
<organism evidence="4">
    <name type="scientific">marine metagenome</name>
    <dbReference type="NCBI Taxonomy" id="408172"/>
    <lineage>
        <taxon>unclassified sequences</taxon>
        <taxon>metagenomes</taxon>
        <taxon>ecological metagenomes</taxon>
    </lineage>
</organism>
<dbReference type="Gene3D" id="2.60.40.1220">
    <property type="match status" value="1"/>
</dbReference>
<dbReference type="InterPro" id="IPR014755">
    <property type="entry name" value="Cu-Rt/internalin_Ig-like"/>
</dbReference>
<reference evidence="4" key="1">
    <citation type="submission" date="2018-05" db="EMBL/GenBank/DDBJ databases">
        <authorList>
            <person name="Lanie J.A."/>
            <person name="Ng W.-L."/>
            <person name="Kazmierczak K.M."/>
            <person name="Andrzejewski T.M."/>
            <person name="Davidsen T.M."/>
            <person name="Wayne K.J."/>
            <person name="Tettelin H."/>
            <person name="Glass J.I."/>
            <person name="Rusch D."/>
            <person name="Podicherti R."/>
            <person name="Tsui H.-C.T."/>
            <person name="Winkler M.E."/>
        </authorList>
    </citation>
    <scope>NUCLEOTIDE SEQUENCE</scope>
</reference>
<dbReference type="InterPro" id="IPR007348">
    <property type="entry name" value="CopC_dom"/>
</dbReference>
<protein>
    <recommendedName>
        <fullName evidence="3">CopC domain-containing protein</fullName>
    </recommendedName>
</protein>
<keyword evidence="2" id="KW-0186">Copper</keyword>